<accession>A0A8X6Q9C5</accession>
<evidence type="ECO:0000313" key="3">
    <source>
        <dbReference type="Proteomes" id="UP000887013"/>
    </source>
</evidence>
<keyword evidence="1" id="KW-0472">Membrane</keyword>
<organism evidence="2 3">
    <name type="scientific">Nephila pilipes</name>
    <name type="common">Giant wood spider</name>
    <name type="synonym">Nephila maculata</name>
    <dbReference type="NCBI Taxonomy" id="299642"/>
    <lineage>
        <taxon>Eukaryota</taxon>
        <taxon>Metazoa</taxon>
        <taxon>Ecdysozoa</taxon>
        <taxon>Arthropoda</taxon>
        <taxon>Chelicerata</taxon>
        <taxon>Arachnida</taxon>
        <taxon>Araneae</taxon>
        <taxon>Araneomorphae</taxon>
        <taxon>Entelegynae</taxon>
        <taxon>Araneoidea</taxon>
        <taxon>Nephilidae</taxon>
        <taxon>Nephila</taxon>
    </lineage>
</organism>
<comment type="caution">
    <text evidence="2">The sequence shown here is derived from an EMBL/GenBank/DDBJ whole genome shotgun (WGS) entry which is preliminary data.</text>
</comment>
<dbReference type="AlphaFoldDB" id="A0A8X6Q9C5"/>
<sequence>MVTNHVNAYVVKATILLLIVFDVTFCGKRESMCRYRIFTFNHWSKMYYVFKHKGLSSLEANLTMSLADNQQTMVEAVSTQVVVNVERRSVLTRFITLLEGKRNRTLLGTDFLS</sequence>
<proteinExistence type="predicted"/>
<gene>
    <name evidence="2" type="ORF">NPIL_304211</name>
</gene>
<keyword evidence="1" id="KW-0812">Transmembrane</keyword>
<reference evidence="2" key="1">
    <citation type="submission" date="2020-08" db="EMBL/GenBank/DDBJ databases">
        <title>Multicomponent nature underlies the extraordinary mechanical properties of spider dragline silk.</title>
        <authorList>
            <person name="Kono N."/>
            <person name="Nakamura H."/>
            <person name="Mori M."/>
            <person name="Yoshida Y."/>
            <person name="Ohtoshi R."/>
            <person name="Malay A.D."/>
            <person name="Moran D.A.P."/>
            <person name="Tomita M."/>
            <person name="Numata K."/>
            <person name="Arakawa K."/>
        </authorList>
    </citation>
    <scope>NUCLEOTIDE SEQUENCE</scope>
</reference>
<evidence type="ECO:0000313" key="2">
    <source>
        <dbReference type="EMBL" id="GFU06887.1"/>
    </source>
</evidence>
<name>A0A8X6Q9C5_NEPPI</name>
<keyword evidence="3" id="KW-1185">Reference proteome</keyword>
<dbReference type="Proteomes" id="UP000887013">
    <property type="component" value="Unassembled WGS sequence"/>
</dbReference>
<keyword evidence="1" id="KW-1133">Transmembrane helix</keyword>
<dbReference type="EMBL" id="BMAW01077541">
    <property type="protein sequence ID" value="GFU06887.1"/>
    <property type="molecule type" value="Genomic_DNA"/>
</dbReference>
<feature type="transmembrane region" description="Helical" evidence="1">
    <location>
        <begin position="6"/>
        <end position="26"/>
    </location>
</feature>
<protein>
    <submittedName>
        <fullName evidence="2">Uncharacterized protein</fullName>
    </submittedName>
</protein>
<evidence type="ECO:0000256" key="1">
    <source>
        <dbReference type="SAM" id="Phobius"/>
    </source>
</evidence>